<dbReference type="EMBL" id="BGPR01000217">
    <property type="protein sequence ID" value="GBM05684.1"/>
    <property type="molecule type" value="Genomic_DNA"/>
</dbReference>
<sequence length="132" mass="14738">MESSKSKSAAASAPFEIKEIGIQTVSASIHPSKPTRIQAPIEHKEVSTQTFSTESPPPSQSKPKEQGNTARQNLTFAEALRKKSSPAILLYPKSTAENKIPVEEILKKELFKPDFNVQNIKKVKKRISRRLR</sequence>
<evidence type="ECO:0000313" key="2">
    <source>
        <dbReference type="EMBL" id="GBM05684.1"/>
    </source>
</evidence>
<reference evidence="2 3" key="1">
    <citation type="journal article" date="2019" name="Sci. Rep.">
        <title>Orb-weaving spider Araneus ventricosus genome elucidates the spidroin gene catalogue.</title>
        <authorList>
            <person name="Kono N."/>
            <person name="Nakamura H."/>
            <person name="Ohtoshi R."/>
            <person name="Moran D.A.P."/>
            <person name="Shinohara A."/>
            <person name="Yoshida Y."/>
            <person name="Fujiwara M."/>
            <person name="Mori M."/>
            <person name="Tomita M."/>
            <person name="Arakawa K."/>
        </authorList>
    </citation>
    <scope>NUCLEOTIDE SEQUENCE [LARGE SCALE GENOMIC DNA]</scope>
</reference>
<feature type="region of interest" description="Disordered" evidence="1">
    <location>
        <begin position="23"/>
        <end position="72"/>
    </location>
</feature>
<comment type="caution">
    <text evidence="2">The sequence shown here is derived from an EMBL/GenBank/DDBJ whole genome shotgun (WGS) entry which is preliminary data.</text>
</comment>
<dbReference type="AlphaFoldDB" id="A0A4Y2CP45"/>
<dbReference type="Proteomes" id="UP000499080">
    <property type="component" value="Unassembled WGS sequence"/>
</dbReference>
<keyword evidence="3" id="KW-1185">Reference proteome</keyword>
<organism evidence="2 3">
    <name type="scientific">Araneus ventricosus</name>
    <name type="common">Orbweaver spider</name>
    <name type="synonym">Epeira ventricosa</name>
    <dbReference type="NCBI Taxonomy" id="182803"/>
    <lineage>
        <taxon>Eukaryota</taxon>
        <taxon>Metazoa</taxon>
        <taxon>Ecdysozoa</taxon>
        <taxon>Arthropoda</taxon>
        <taxon>Chelicerata</taxon>
        <taxon>Arachnida</taxon>
        <taxon>Araneae</taxon>
        <taxon>Araneomorphae</taxon>
        <taxon>Entelegynae</taxon>
        <taxon>Araneoidea</taxon>
        <taxon>Araneidae</taxon>
        <taxon>Araneus</taxon>
    </lineage>
</organism>
<evidence type="ECO:0000313" key="3">
    <source>
        <dbReference type="Proteomes" id="UP000499080"/>
    </source>
</evidence>
<accession>A0A4Y2CP45</accession>
<name>A0A4Y2CP45_ARAVE</name>
<protein>
    <submittedName>
        <fullName evidence="2">Uncharacterized protein</fullName>
    </submittedName>
</protein>
<gene>
    <name evidence="2" type="ORF">AVEN_175535_1</name>
</gene>
<proteinExistence type="predicted"/>
<evidence type="ECO:0000256" key="1">
    <source>
        <dbReference type="SAM" id="MobiDB-lite"/>
    </source>
</evidence>